<proteinExistence type="predicted"/>
<feature type="domain" description="Chorismate-utilising enzyme C-terminal" evidence="2">
    <location>
        <begin position="199"/>
        <end position="457"/>
    </location>
</feature>
<dbReference type="Pfam" id="PF00425">
    <property type="entry name" value="Chorismate_bind"/>
    <property type="match status" value="1"/>
</dbReference>
<name>A0A518CZR1_9BACT</name>
<dbReference type="InterPro" id="IPR005801">
    <property type="entry name" value="ADC_synthase"/>
</dbReference>
<evidence type="ECO:0000313" key="4">
    <source>
        <dbReference type="Proteomes" id="UP000319342"/>
    </source>
</evidence>
<dbReference type="SUPFAM" id="SSF56322">
    <property type="entry name" value="ADC synthase"/>
    <property type="match status" value="1"/>
</dbReference>
<dbReference type="GO" id="GO:0000162">
    <property type="term" value="P:L-tryptophan biosynthetic process"/>
    <property type="evidence" value="ECO:0007669"/>
    <property type="project" value="TreeGrafter"/>
</dbReference>
<reference evidence="3 4" key="1">
    <citation type="submission" date="2019-02" db="EMBL/GenBank/DDBJ databases">
        <title>Deep-cultivation of Planctomycetes and their phenomic and genomic characterization uncovers novel biology.</title>
        <authorList>
            <person name="Wiegand S."/>
            <person name="Jogler M."/>
            <person name="Boedeker C."/>
            <person name="Pinto D."/>
            <person name="Vollmers J."/>
            <person name="Rivas-Marin E."/>
            <person name="Kohn T."/>
            <person name="Peeters S.H."/>
            <person name="Heuer A."/>
            <person name="Rast P."/>
            <person name="Oberbeckmann S."/>
            <person name="Bunk B."/>
            <person name="Jeske O."/>
            <person name="Meyerdierks A."/>
            <person name="Storesund J.E."/>
            <person name="Kallscheuer N."/>
            <person name="Luecker S."/>
            <person name="Lage O.M."/>
            <person name="Pohl T."/>
            <person name="Merkel B.J."/>
            <person name="Hornburger P."/>
            <person name="Mueller R.-W."/>
            <person name="Bruemmer F."/>
            <person name="Labrenz M."/>
            <person name="Spormann A.M."/>
            <person name="Op den Camp H."/>
            <person name="Overmann J."/>
            <person name="Amann R."/>
            <person name="Jetten M.S.M."/>
            <person name="Mascher T."/>
            <person name="Medema M.H."/>
            <person name="Devos D.P."/>
            <person name="Kaster A.-K."/>
            <person name="Ovreas L."/>
            <person name="Rohde M."/>
            <person name="Galperin M.Y."/>
            <person name="Jogler C."/>
        </authorList>
    </citation>
    <scope>NUCLEOTIDE SEQUENCE [LARGE SCALE GENOMIC DNA]</scope>
    <source>
        <strain evidence="3 4">Pla163</strain>
    </source>
</reference>
<dbReference type="InterPro" id="IPR019999">
    <property type="entry name" value="Anth_synth_I-like"/>
</dbReference>
<keyword evidence="4" id="KW-1185">Reference proteome</keyword>
<dbReference type="PRINTS" id="PR00095">
    <property type="entry name" value="ANTSNTHASEI"/>
</dbReference>
<keyword evidence="3" id="KW-0032">Aminotransferase</keyword>
<feature type="region of interest" description="Disordered" evidence="1">
    <location>
        <begin position="1"/>
        <end position="28"/>
    </location>
</feature>
<dbReference type="EMBL" id="CP036290">
    <property type="protein sequence ID" value="QDU84726.1"/>
    <property type="molecule type" value="Genomic_DNA"/>
</dbReference>
<dbReference type="InterPro" id="IPR015890">
    <property type="entry name" value="Chorismate_C"/>
</dbReference>
<feature type="compositionally biased region" description="Basic and acidic residues" evidence="1">
    <location>
        <begin position="466"/>
        <end position="479"/>
    </location>
</feature>
<evidence type="ECO:0000256" key="1">
    <source>
        <dbReference type="SAM" id="MobiDB-lite"/>
    </source>
</evidence>
<protein>
    <submittedName>
        <fullName evidence="3">Aminodeoxychorismate synthase component 1</fullName>
        <ecNumber evidence="3">2.6.1.85</ecNumber>
    </submittedName>
</protein>
<dbReference type="Gene3D" id="3.60.120.10">
    <property type="entry name" value="Anthranilate synthase"/>
    <property type="match status" value="1"/>
</dbReference>
<dbReference type="PANTHER" id="PTHR11236">
    <property type="entry name" value="AMINOBENZOATE/ANTHRANILATE SYNTHASE"/>
    <property type="match status" value="1"/>
</dbReference>
<dbReference type="Proteomes" id="UP000319342">
    <property type="component" value="Chromosome"/>
</dbReference>
<evidence type="ECO:0000259" key="2">
    <source>
        <dbReference type="Pfam" id="PF00425"/>
    </source>
</evidence>
<accession>A0A518CZR1</accession>
<feature type="region of interest" description="Disordered" evidence="1">
    <location>
        <begin position="466"/>
        <end position="493"/>
    </location>
</feature>
<keyword evidence="3" id="KW-0808">Transferase</keyword>
<dbReference type="AlphaFoldDB" id="A0A518CZR1"/>
<dbReference type="EC" id="2.6.1.85" evidence="3"/>
<dbReference type="PANTHER" id="PTHR11236:SF9">
    <property type="entry name" value="ANTHRANILATE SYNTHASE COMPONENT 1"/>
    <property type="match status" value="1"/>
</dbReference>
<gene>
    <name evidence="3" type="primary">pabB</name>
    <name evidence="3" type="ORF">Pla163_18400</name>
</gene>
<dbReference type="GO" id="GO:0046820">
    <property type="term" value="F:4-amino-4-deoxychorismate synthase activity"/>
    <property type="evidence" value="ECO:0007669"/>
    <property type="project" value="UniProtKB-EC"/>
</dbReference>
<evidence type="ECO:0000313" key="3">
    <source>
        <dbReference type="EMBL" id="QDU84726.1"/>
    </source>
</evidence>
<dbReference type="OrthoDB" id="9803598at2"/>
<organism evidence="3 4">
    <name type="scientific">Rohdeia mirabilis</name>
    <dbReference type="NCBI Taxonomy" id="2528008"/>
    <lineage>
        <taxon>Bacteria</taxon>
        <taxon>Pseudomonadati</taxon>
        <taxon>Planctomycetota</taxon>
        <taxon>Planctomycetia</taxon>
        <taxon>Planctomycetia incertae sedis</taxon>
        <taxon>Rohdeia</taxon>
    </lineage>
</organism>
<sequence>MERVSDMQLTGTHLDGSATVRRRRTEIVDPPRPEALLRQVGDERRPILFAGSSGRPARHAWLCFDPVRVLDGVRDLDALRSAVRALELVGDDPAGPFLGGFAGVLAYDLGPHGEALDLPPDPWGWPPIVGGLYTDLVHWDLVAGTAELILREGDDERRSDARRAELLACIERAREGHGAARSEPACDAPVDPLERRTSAERFRANVERARTQIADGSYYQANLSHRFTTQVRRPPHELYEALTRTNPAPYMGYMSHPGGAILSSSPELLFEFDGRVARSRPIKGTCKRALEPEADERAARALLASAKDRAELAMIVDLVRNDLGRVATAGGVSVPEAVAVETFSHVHHLVGTIEATVRPDVDAFDVLAALFPGGSITGAPKLAAMDAIAVLEGEGRGPFTGSLGWIGTDGAACFNILIRTLLTRPIEADLHEVSFRVGGGITWRSDPWAEDEETLAKAEGLVRALESDHRDAEVKESRGDAGGAIAKERGADR</sequence>